<dbReference type="EMBL" id="BJYU01000092">
    <property type="protein sequence ID" value="GEO17177.1"/>
    <property type="molecule type" value="Genomic_DNA"/>
</dbReference>
<feature type="transmembrane region" description="Helical" evidence="5">
    <location>
        <begin position="83"/>
        <end position="105"/>
    </location>
</feature>
<evidence type="ECO:0000256" key="4">
    <source>
        <dbReference type="ARBA" id="ARBA00023136"/>
    </source>
</evidence>
<dbReference type="InterPro" id="IPR032808">
    <property type="entry name" value="DoxX"/>
</dbReference>
<feature type="transmembrane region" description="Helical" evidence="5">
    <location>
        <begin position="52"/>
        <end position="76"/>
    </location>
</feature>
<comment type="subcellular location">
    <subcellularLocation>
        <location evidence="1">Membrane</location>
        <topology evidence="1">Multi-pass membrane protein</topology>
    </subcellularLocation>
</comment>
<evidence type="ECO:0008006" key="8">
    <source>
        <dbReference type="Google" id="ProtNLM"/>
    </source>
</evidence>
<evidence type="ECO:0000313" key="7">
    <source>
        <dbReference type="Proteomes" id="UP000321085"/>
    </source>
</evidence>
<dbReference type="AlphaFoldDB" id="A0A512BZC6"/>
<keyword evidence="7" id="KW-1185">Reference proteome</keyword>
<comment type="caution">
    <text evidence="6">The sequence shown here is derived from an EMBL/GenBank/DDBJ whole genome shotgun (WGS) entry which is preliminary data.</text>
</comment>
<evidence type="ECO:0000256" key="2">
    <source>
        <dbReference type="ARBA" id="ARBA00022692"/>
    </source>
</evidence>
<evidence type="ECO:0000256" key="5">
    <source>
        <dbReference type="SAM" id="Phobius"/>
    </source>
</evidence>
<evidence type="ECO:0000256" key="1">
    <source>
        <dbReference type="ARBA" id="ARBA00004141"/>
    </source>
</evidence>
<sequence>MSDIAVPRPIAQVLALPALDYVARLALAAPFLISGVVKLLDFSGAMNEVAGLGLGPAGLFAAAVIVTQLGGSLLFLTRRYCWLGAGILAGFTVVATLLAHPFWAFEGPDLGRQTATFFEHVAIVGGLAMAALFVNGRSAPQ</sequence>
<organism evidence="6 7">
    <name type="scientific">Microvirga aerophila</name>
    <dbReference type="NCBI Taxonomy" id="670291"/>
    <lineage>
        <taxon>Bacteria</taxon>
        <taxon>Pseudomonadati</taxon>
        <taxon>Pseudomonadota</taxon>
        <taxon>Alphaproteobacteria</taxon>
        <taxon>Hyphomicrobiales</taxon>
        <taxon>Methylobacteriaceae</taxon>
        <taxon>Microvirga</taxon>
    </lineage>
</organism>
<keyword evidence="2 5" id="KW-0812">Transmembrane</keyword>
<feature type="transmembrane region" description="Helical" evidence="5">
    <location>
        <begin position="117"/>
        <end position="135"/>
    </location>
</feature>
<evidence type="ECO:0000313" key="6">
    <source>
        <dbReference type="EMBL" id="GEO17177.1"/>
    </source>
</evidence>
<keyword evidence="4 5" id="KW-0472">Membrane</keyword>
<accession>A0A512BZC6</accession>
<gene>
    <name evidence="6" type="ORF">MAE02_48730</name>
</gene>
<evidence type="ECO:0000256" key="3">
    <source>
        <dbReference type="ARBA" id="ARBA00022989"/>
    </source>
</evidence>
<name>A0A512BZC6_9HYPH</name>
<reference evidence="6 7" key="1">
    <citation type="submission" date="2019-07" db="EMBL/GenBank/DDBJ databases">
        <title>Whole genome shotgun sequence of Microvirga aerophila NBRC 106136.</title>
        <authorList>
            <person name="Hosoyama A."/>
            <person name="Uohara A."/>
            <person name="Ohji S."/>
            <person name="Ichikawa N."/>
        </authorList>
    </citation>
    <scope>NUCLEOTIDE SEQUENCE [LARGE SCALE GENOMIC DNA]</scope>
    <source>
        <strain evidence="6 7">NBRC 106136</strain>
    </source>
</reference>
<dbReference type="GO" id="GO:0016020">
    <property type="term" value="C:membrane"/>
    <property type="evidence" value="ECO:0007669"/>
    <property type="project" value="UniProtKB-SubCell"/>
</dbReference>
<protein>
    <recommendedName>
        <fullName evidence="8">DoxX family protein</fullName>
    </recommendedName>
</protein>
<keyword evidence="3 5" id="KW-1133">Transmembrane helix</keyword>
<dbReference type="Proteomes" id="UP000321085">
    <property type="component" value="Unassembled WGS sequence"/>
</dbReference>
<dbReference type="OrthoDB" id="7064507at2"/>
<proteinExistence type="predicted"/>
<dbReference type="RefSeq" id="WP_114188541.1">
    <property type="nucleotide sequence ID" value="NZ_BJYU01000092.1"/>
</dbReference>
<dbReference type="Pfam" id="PF07681">
    <property type="entry name" value="DoxX"/>
    <property type="match status" value="1"/>
</dbReference>